<dbReference type="Proteomes" id="UP000054477">
    <property type="component" value="Unassembled WGS sequence"/>
</dbReference>
<proteinExistence type="predicted"/>
<feature type="compositionally biased region" description="Low complexity" evidence="1">
    <location>
        <begin position="121"/>
        <end position="130"/>
    </location>
</feature>
<sequence length="316" mass="35078">MMYNPSEPVRILNALSPNLPSTTQSILPYHPFRSQSIRHRTYARSRTPRVSAPSAYYPRPQSPVEMIPDRSPRICQSAASSDVGGIVLQPSIALCQHIMAGGHLLRATPFPHPPSVRTHRSQSSDPSYESSDNRHPLQPLSPSPRTLSIPTIPEDPRPASTSPILPSQRVSSFVDVPYMSLKGKERARRPFPCLEVDLLSPVALSTPFPSPIFQLIPMMMISPVFESFPIGNDDESSSDDDDGLIVFRSPTTGEETTRQEVHVEVTKAEVMVEEDEDNAEASEAVNNSRDRTSENEAFMRSHCPRTKEDRMPLSSP</sequence>
<gene>
    <name evidence="2" type="ORF">K443DRAFT_130037</name>
</gene>
<dbReference type="EMBL" id="KN838554">
    <property type="protein sequence ID" value="KIK06193.1"/>
    <property type="molecule type" value="Genomic_DNA"/>
</dbReference>
<evidence type="ECO:0000256" key="1">
    <source>
        <dbReference type="SAM" id="MobiDB-lite"/>
    </source>
</evidence>
<protein>
    <submittedName>
        <fullName evidence="2">Uncharacterized protein</fullName>
    </submittedName>
</protein>
<evidence type="ECO:0000313" key="2">
    <source>
        <dbReference type="EMBL" id="KIK06193.1"/>
    </source>
</evidence>
<evidence type="ECO:0000313" key="3">
    <source>
        <dbReference type="Proteomes" id="UP000054477"/>
    </source>
</evidence>
<name>A0A0C9YDB2_9AGAR</name>
<feature type="compositionally biased region" description="Basic and acidic residues" evidence="1">
    <location>
        <begin position="288"/>
        <end position="316"/>
    </location>
</feature>
<reference evidence="3" key="2">
    <citation type="submission" date="2015-01" db="EMBL/GenBank/DDBJ databases">
        <title>Evolutionary Origins and Diversification of the Mycorrhizal Mutualists.</title>
        <authorList>
            <consortium name="DOE Joint Genome Institute"/>
            <consortium name="Mycorrhizal Genomics Consortium"/>
            <person name="Kohler A."/>
            <person name="Kuo A."/>
            <person name="Nagy L.G."/>
            <person name="Floudas D."/>
            <person name="Copeland A."/>
            <person name="Barry K.W."/>
            <person name="Cichocki N."/>
            <person name="Veneault-Fourrey C."/>
            <person name="LaButti K."/>
            <person name="Lindquist E.A."/>
            <person name="Lipzen A."/>
            <person name="Lundell T."/>
            <person name="Morin E."/>
            <person name="Murat C."/>
            <person name="Riley R."/>
            <person name="Ohm R."/>
            <person name="Sun H."/>
            <person name="Tunlid A."/>
            <person name="Henrissat B."/>
            <person name="Grigoriev I.V."/>
            <person name="Hibbett D.S."/>
            <person name="Martin F."/>
        </authorList>
    </citation>
    <scope>NUCLEOTIDE SEQUENCE [LARGE SCALE GENOMIC DNA]</scope>
    <source>
        <strain evidence="3">LaAM-08-1</strain>
    </source>
</reference>
<feature type="region of interest" description="Disordered" evidence="1">
    <location>
        <begin position="272"/>
        <end position="316"/>
    </location>
</feature>
<reference evidence="2 3" key="1">
    <citation type="submission" date="2014-04" db="EMBL/GenBank/DDBJ databases">
        <authorList>
            <consortium name="DOE Joint Genome Institute"/>
            <person name="Kuo A."/>
            <person name="Kohler A."/>
            <person name="Nagy L.G."/>
            <person name="Floudas D."/>
            <person name="Copeland A."/>
            <person name="Barry K.W."/>
            <person name="Cichocki N."/>
            <person name="Veneault-Fourrey C."/>
            <person name="LaButti K."/>
            <person name="Lindquist E.A."/>
            <person name="Lipzen A."/>
            <person name="Lundell T."/>
            <person name="Morin E."/>
            <person name="Murat C."/>
            <person name="Sun H."/>
            <person name="Tunlid A."/>
            <person name="Henrissat B."/>
            <person name="Grigoriev I.V."/>
            <person name="Hibbett D.S."/>
            <person name="Martin F."/>
            <person name="Nordberg H.P."/>
            <person name="Cantor M.N."/>
            <person name="Hua S.X."/>
        </authorList>
    </citation>
    <scope>NUCLEOTIDE SEQUENCE [LARGE SCALE GENOMIC DNA]</scope>
    <source>
        <strain evidence="2 3">LaAM-08-1</strain>
    </source>
</reference>
<keyword evidence="3" id="KW-1185">Reference proteome</keyword>
<accession>A0A0C9YDB2</accession>
<feature type="region of interest" description="Disordered" evidence="1">
    <location>
        <begin position="109"/>
        <end position="165"/>
    </location>
</feature>
<dbReference type="AlphaFoldDB" id="A0A0C9YDB2"/>
<feature type="region of interest" description="Disordered" evidence="1">
    <location>
        <begin position="41"/>
        <end position="65"/>
    </location>
</feature>
<dbReference type="HOGENOM" id="CLU_040062_0_0_1"/>
<organism evidence="2 3">
    <name type="scientific">Laccaria amethystina LaAM-08-1</name>
    <dbReference type="NCBI Taxonomy" id="1095629"/>
    <lineage>
        <taxon>Eukaryota</taxon>
        <taxon>Fungi</taxon>
        <taxon>Dikarya</taxon>
        <taxon>Basidiomycota</taxon>
        <taxon>Agaricomycotina</taxon>
        <taxon>Agaricomycetes</taxon>
        <taxon>Agaricomycetidae</taxon>
        <taxon>Agaricales</taxon>
        <taxon>Agaricineae</taxon>
        <taxon>Hydnangiaceae</taxon>
        <taxon>Laccaria</taxon>
    </lineage>
</organism>